<gene>
    <name evidence="2" type="ORF">HPB51_029273</name>
</gene>
<name>A0A9J6CV63_RHIMP</name>
<sequence length="439" mass="45722">MPTSQCASGAAPAISATGTAEEPPQSPMQTEAPGQTQGPAGIPLPLSSDEDDESMDFSNSRKRLREESGDEDDHAPRKQTATTPSESSEEESHTSQGSEEMTGSECRTMVDSEGASTTVDMTSSATTGGPDPASSDGTGTCQLPTTASTDDLPPQRRLSPHTEGLPLPAASPQRVESTLPAPAAEVTTESPDNPPSDASAAMEVVEEVLTSTATGGNTRKEVPYTAKDFLLTPSAGAIPTNRRKKGKKKPTKKQPPVTASEGRAANLPQPFGEAPTAVDTTRRRSSAAGSPPDTEGFQVVTTRSARRRARDLAAAAALPVDPAIVGTVLFRPSAPGGTFSGSPRLIFAQALSARPGGAEIRVNQKRNIVAADATTRECIEQLLTIKNLKGTLSLPRNPLTTRPARGSYAVSTGSLRRTACCLGSSRPFRFSLLPGRGKP</sequence>
<protein>
    <submittedName>
        <fullName evidence="2">Uncharacterized protein</fullName>
    </submittedName>
</protein>
<dbReference type="Proteomes" id="UP000821866">
    <property type="component" value="Unassembled WGS sequence"/>
</dbReference>
<feature type="region of interest" description="Disordered" evidence="1">
    <location>
        <begin position="1"/>
        <end position="204"/>
    </location>
</feature>
<accession>A0A9J6CV63</accession>
<feature type="compositionally biased region" description="Polar residues" evidence="1">
    <location>
        <begin position="114"/>
        <end position="127"/>
    </location>
</feature>
<dbReference type="VEuPathDB" id="VectorBase:LOC119177938"/>
<reference evidence="2" key="2">
    <citation type="submission" date="2021-09" db="EMBL/GenBank/DDBJ databases">
        <authorList>
            <person name="Jia N."/>
            <person name="Wang J."/>
            <person name="Shi W."/>
            <person name="Du L."/>
            <person name="Sun Y."/>
            <person name="Zhan W."/>
            <person name="Jiang J."/>
            <person name="Wang Q."/>
            <person name="Zhang B."/>
            <person name="Ji P."/>
            <person name="Sakyi L.B."/>
            <person name="Cui X."/>
            <person name="Yuan T."/>
            <person name="Jiang B."/>
            <person name="Yang W."/>
            <person name="Lam T.T.-Y."/>
            <person name="Chang Q."/>
            <person name="Ding S."/>
            <person name="Wang X."/>
            <person name="Zhu J."/>
            <person name="Ruan X."/>
            <person name="Zhao L."/>
            <person name="Wei J."/>
            <person name="Que T."/>
            <person name="Du C."/>
            <person name="Cheng J."/>
            <person name="Dai P."/>
            <person name="Han X."/>
            <person name="Huang E."/>
            <person name="Gao Y."/>
            <person name="Liu J."/>
            <person name="Shao H."/>
            <person name="Ye R."/>
            <person name="Li L."/>
            <person name="Wei W."/>
            <person name="Wang X."/>
            <person name="Wang C."/>
            <person name="Huo Q."/>
            <person name="Li W."/>
            <person name="Guo W."/>
            <person name="Chen H."/>
            <person name="Chen S."/>
            <person name="Zhou L."/>
            <person name="Zhou L."/>
            <person name="Ni X."/>
            <person name="Tian J."/>
            <person name="Zhou Y."/>
            <person name="Sheng Y."/>
            <person name="Liu T."/>
            <person name="Pan Y."/>
            <person name="Xia L."/>
            <person name="Li J."/>
            <person name="Zhao F."/>
            <person name="Cao W."/>
        </authorList>
    </citation>
    <scope>NUCLEOTIDE SEQUENCE</scope>
    <source>
        <strain evidence="2">Rmic-2018</strain>
        <tissue evidence="2">Larvae</tissue>
    </source>
</reference>
<evidence type="ECO:0000313" key="2">
    <source>
        <dbReference type="EMBL" id="KAH7932462.1"/>
    </source>
</evidence>
<reference evidence="2" key="1">
    <citation type="journal article" date="2020" name="Cell">
        <title>Large-Scale Comparative Analyses of Tick Genomes Elucidate Their Genetic Diversity and Vector Capacities.</title>
        <authorList>
            <consortium name="Tick Genome and Microbiome Consortium (TIGMIC)"/>
            <person name="Jia N."/>
            <person name="Wang J."/>
            <person name="Shi W."/>
            <person name="Du L."/>
            <person name="Sun Y."/>
            <person name="Zhan W."/>
            <person name="Jiang J.F."/>
            <person name="Wang Q."/>
            <person name="Zhang B."/>
            <person name="Ji P."/>
            <person name="Bell-Sakyi L."/>
            <person name="Cui X.M."/>
            <person name="Yuan T.T."/>
            <person name="Jiang B.G."/>
            <person name="Yang W.F."/>
            <person name="Lam T.T."/>
            <person name="Chang Q.C."/>
            <person name="Ding S.J."/>
            <person name="Wang X.J."/>
            <person name="Zhu J.G."/>
            <person name="Ruan X.D."/>
            <person name="Zhao L."/>
            <person name="Wei J.T."/>
            <person name="Ye R.Z."/>
            <person name="Que T.C."/>
            <person name="Du C.H."/>
            <person name="Zhou Y.H."/>
            <person name="Cheng J.X."/>
            <person name="Dai P.F."/>
            <person name="Guo W.B."/>
            <person name="Han X.H."/>
            <person name="Huang E.J."/>
            <person name="Li L.F."/>
            <person name="Wei W."/>
            <person name="Gao Y.C."/>
            <person name="Liu J.Z."/>
            <person name="Shao H.Z."/>
            <person name="Wang X."/>
            <person name="Wang C.C."/>
            <person name="Yang T.C."/>
            <person name="Huo Q.B."/>
            <person name="Li W."/>
            <person name="Chen H.Y."/>
            <person name="Chen S.E."/>
            <person name="Zhou L.G."/>
            <person name="Ni X.B."/>
            <person name="Tian J.H."/>
            <person name="Sheng Y."/>
            <person name="Liu T."/>
            <person name="Pan Y.S."/>
            <person name="Xia L.Y."/>
            <person name="Li J."/>
            <person name="Zhao F."/>
            <person name="Cao W.C."/>
        </authorList>
    </citation>
    <scope>NUCLEOTIDE SEQUENCE</scope>
    <source>
        <strain evidence="2">Rmic-2018</strain>
    </source>
</reference>
<proteinExistence type="predicted"/>
<feature type="compositionally biased region" description="Polar residues" evidence="1">
    <location>
        <begin position="27"/>
        <end position="38"/>
    </location>
</feature>
<dbReference type="AlphaFoldDB" id="A0A9J6CV63"/>
<evidence type="ECO:0000256" key="1">
    <source>
        <dbReference type="SAM" id="MobiDB-lite"/>
    </source>
</evidence>
<feature type="region of interest" description="Disordered" evidence="1">
    <location>
        <begin position="230"/>
        <end position="300"/>
    </location>
</feature>
<keyword evidence="3" id="KW-1185">Reference proteome</keyword>
<dbReference type="EMBL" id="JABSTU010006636">
    <property type="protein sequence ID" value="KAH7932462.1"/>
    <property type="molecule type" value="Genomic_DNA"/>
</dbReference>
<feature type="compositionally biased region" description="Basic residues" evidence="1">
    <location>
        <begin position="241"/>
        <end position="252"/>
    </location>
</feature>
<feature type="compositionally biased region" description="Polar residues" evidence="1">
    <location>
        <begin position="135"/>
        <end position="149"/>
    </location>
</feature>
<evidence type="ECO:0000313" key="3">
    <source>
        <dbReference type="Proteomes" id="UP000821866"/>
    </source>
</evidence>
<comment type="caution">
    <text evidence="2">The sequence shown here is derived from an EMBL/GenBank/DDBJ whole genome shotgun (WGS) entry which is preliminary data.</text>
</comment>
<organism evidence="2 3">
    <name type="scientific">Rhipicephalus microplus</name>
    <name type="common">Cattle tick</name>
    <name type="synonym">Boophilus microplus</name>
    <dbReference type="NCBI Taxonomy" id="6941"/>
    <lineage>
        <taxon>Eukaryota</taxon>
        <taxon>Metazoa</taxon>
        <taxon>Ecdysozoa</taxon>
        <taxon>Arthropoda</taxon>
        <taxon>Chelicerata</taxon>
        <taxon>Arachnida</taxon>
        <taxon>Acari</taxon>
        <taxon>Parasitiformes</taxon>
        <taxon>Ixodida</taxon>
        <taxon>Ixodoidea</taxon>
        <taxon>Ixodidae</taxon>
        <taxon>Rhipicephalinae</taxon>
        <taxon>Rhipicephalus</taxon>
        <taxon>Boophilus</taxon>
    </lineage>
</organism>